<dbReference type="Pfam" id="PF21177">
    <property type="entry name" value="LIF-R_Ig-like"/>
    <property type="match status" value="1"/>
</dbReference>
<keyword evidence="4" id="KW-1185">Reference proteome</keyword>
<evidence type="ECO:0000259" key="1">
    <source>
        <dbReference type="Pfam" id="PF17971"/>
    </source>
</evidence>
<evidence type="ECO:0000313" key="3">
    <source>
        <dbReference type="EMBL" id="PKU27513.1"/>
    </source>
</evidence>
<name>A0A2I0T126_LIMLA</name>
<dbReference type="AlphaFoldDB" id="A0A2I0T126"/>
<reference evidence="4" key="2">
    <citation type="submission" date="2017-12" db="EMBL/GenBank/DDBJ databases">
        <title>Genome sequence of the Bar-tailed Godwit (Limosa lapponica baueri).</title>
        <authorList>
            <person name="Lima N.C.B."/>
            <person name="Parody-Merino A.M."/>
            <person name="Battley P.F."/>
            <person name="Fidler A.E."/>
            <person name="Prosdocimi F."/>
        </authorList>
    </citation>
    <scope>NUCLEOTIDE SEQUENCE [LARGE SCALE GENOMIC DNA]</scope>
</reference>
<dbReference type="OrthoDB" id="6382334at2759"/>
<gene>
    <name evidence="3" type="ORF">llap_22183</name>
</gene>
<proteinExistence type="predicted"/>
<dbReference type="EMBL" id="KZ526471">
    <property type="protein sequence ID" value="PKU27513.1"/>
    <property type="molecule type" value="Genomic_DNA"/>
</dbReference>
<organism evidence="3 4">
    <name type="scientific">Limosa lapponica baueri</name>
    <dbReference type="NCBI Taxonomy" id="1758121"/>
    <lineage>
        <taxon>Eukaryota</taxon>
        <taxon>Metazoa</taxon>
        <taxon>Chordata</taxon>
        <taxon>Craniata</taxon>
        <taxon>Vertebrata</taxon>
        <taxon>Euteleostomi</taxon>
        <taxon>Archelosauria</taxon>
        <taxon>Archosauria</taxon>
        <taxon>Dinosauria</taxon>
        <taxon>Saurischia</taxon>
        <taxon>Theropoda</taxon>
        <taxon>Coelurosauria</taxon>
        <taxon>Aves</taxon>
        <taxon>Neognathae</taxon>
        <taxon>Neoaves</taxon>
        <taxon>Charadriiformes</taxon>
        <taxon>Scolopacidae</taxon>
        <taxon>Limosa</taxon>
    </lineage>
</organism>
<evidence type="ECO:0000259" key="2">
    <source>
        <dbReference type="Pfam" id="PF21177"/>
    </source>
</evidence>
<dbReference type="InterPro" id="IPR013783">
    <property type="entry name" value="Ig-like_fold"/>
</dbReference>
<protein>
    <submittedName>
        <fullName evidence="3">Uncharacterized protein</fullName>
    </submittedName>
</protein>
<dbReference type="Pfam" id="PF17971">
    <property type="entry name" value="LIFR_D2"/>
    <property type="match status" value="1"/>
</dbReference>
<accession>A0A2I0T126</accession>
<evidence type="ECO:0000313" key="4">
    <source>
        <dbReference type="Proteomes" id="UP000233556"/>
    </source>
</evidence>
<dbReference type="Proteomes" id="UP000233556">
    <property type="component" value="Unassembled WGS sequence"/>
</dbReference>
<dbReference type="Gene3D" id="2.60.40.10">
    <property type="entry name" value="Immunoglobulins"/>
    <property type="match status" value="2"/>
</dbReference>
<dbReference type="InterPro" id="IPR048497">
    <property type="entry name" value="LIF-R-like_Ig-like"/>
</dbReference>
<feature type="domain" description="Leukemia inhibitory factor receptor-like Ig-like" evidence="2">
    <location>
        <begin position="48"/>
        <end position="119"/>
    </location>
</feature>
<reference evidence="4" key="1">
    <citation type="submission" date="2017-11" db="EMBL/GenBank/DDBJ databases">
        <authorList>
            <person name="Lima N.C."/>
            <person name="Parody-Merino A.M."/>
            <person name="Battley P.F."/>
            <person name="Fidler A.E."/>
            <person name="Prosdocimi F."/>
        </authorList>
    </citation>
    <scope>NUCLEOTIDE SEQUENCE [LARGE SCALE GENOMIC DNA]</scope>
</reference>
<sequence>MPLECTSHYVKIRCYVNVTQFVGHKDWSDWSPVEEVPGRDTEPNGNGVFPQDILVAVGSDVTICHVHDKGQWIQWIAYGPEIYPMIHLSSRSSAIRVLNASTSDTSRTNVVCILSEDEIELSCL</sequence>
<dbReference type="InterPro" id="IPR040817">
    <property type="entry name" value="LIFR_D2"/>
</dbReference>
<feature type="domain" description="Leukemia inhibitory factor receptor D2" evidence="1">
    <location>
        <begin position="1"/>
        <end position="36"/>
    </location>
</feature>